<keyword evidence="5" id="KW-1185">Reference proteome</keyword>
<gene>
    <name evidence="4" type="ORF">SSIN_1799</name>
</gene>
<dbReference type="RefSeq" id="WP_037618024.1">
    <property type="nucleotide sequence ID" value="NZ_JPEN01000103.1"/>
</dbReference>
<feature type="region of interest" description="Disordered" evidence="1">
    <location>
        <begin position="24"/>
        <end position="70"/>
    </location>
</feature>
<dbReference type="eggNOG" id="COG1876">
    <property type="taxonomic scope" value="Bacteria"/>
</dbReference>
<dbReference type="InterPro" id="IPR009045">
    <property type="entry name" value="Zn_M74/Hedgehog-like"/>
</dbReference>
<name>A0A0A0DHK7_9STRE</name>
<accession>A0A0A0DHK7</accession>
<dbReference type="NCBIfam" id="NF041194">
    <property type="entry name" value="LD_carboxy_LdcB"/>
    <property type="match status" value="1"/>
</dbReference>
<feature type="compositionally biased region" description="Basic and acidic residues" evidence="1">
    <location>
        <begin position="57"/>
        <end position="67"/>
    </location>
</feature>
<dbReference type="AlphaFoldDB" id="A0A0A0DHK7"/>
<evidence type="ECO:0000259" key="3">
    <source>
        <dbReference type="Pfam" id="PF02557"/>
    </source>
</evidence>
<dbReference type="Gene3D" id="3.30.1380.10">
    <property type="match status" value="1"/>
</dbReference>
<protein>
    <submittedName>
        <fullName evidence="4">D-alanyl-D-alanine carboxypeptidase</fullName>
        <ecNumber evidence="4">3.4.16.4</ecNumber>
    </submittedName>
</protein>
<dbReference type="Proteomes" id="UP000030019">
    <property type="component" value="Unassembled WGS sequence"/>
</dbReference>
<evidence type="ECO:0000313" key="4">
    <source>
        <dbReference type="EMBL" id="KGM36442.1"/>
    </source>
</evidence>
<feature type="signal peptide" evidence="2">
    <location>
        <begin position="1"/>
        <end position="20"/>
    </location>
</feature>
<dbReference type="MEROPS" id="M15.024"/>
<dbReference type="PANTHER" id="PTHR34385">
    <property type="entry name" value="D-ALANYL-D-ALANINE CARBOXYPEPTIDASE"/>
    <property type="match status" value="1"/>
</dbReference>
<dbReference type="InterPro" id="IPR003709">
    <property type="entry name" value="VanY-like_core_dom"/>
</dbReference>
<sequence>MMSKYAKLMLLSLTILTLGACSSHKKTEDSGETSKELSTKVSESSNESQISSNSTDKSGETEAEKTHSGQIKSIDKGVSYNGSYYSIKGKYDEIVIVNKHYPLSPNYNPGEDATAKSELLKLIAAMQAQGYAISDQYSGFRSYETQVGLYQSYVNQDGQAAADRYSARPGYSEHQSGLAFDLIDSSGNLVQEARASQWLLDNAHKYGFVVRYPVGKESSTGYMPESWHLRYVGKEAKEIAESGLSLEEYYGFTGGNYVD</sequence>
<dbReference type="STRING" id="176090.SSIN_1799"/>
<dbReference type="PANTHER" id="PTHR34385:SF1">
    <property type="entry name" value="PEPTIDOGLYCAN L-ALANYL-D-GLUTAMATE ENDOPEPTIDASE CWLK"/>
    <property type="match status" value="1"/>
</dbReference>
<feature type="chain" id="PRO_5039662866" evidence="2">
    <location>
        <begin position="21"/>
        <end position="259"/>
    </location>
</feature>
<evidence type="ECO:0000256" key="1">
    <source>
        <dbReference type="SAM" id="MobiDB-lite"/>
    </source>
</evidence>
<dbReference type="PROSITE" id="PS51257">
    <property type="entry name" value="PROKAR_LIPOPROTEIN"/>
    <property type="match status" value="1"/>
</dbReference>
<dbReference type="PATRIC" id="fig|176090.4.peg.1746"/>
<feature type="compositionally biased region" description="Low complexity" evidence="1">
    <location>
        <begin position="42"/>
        <end position="54"/>
    </location>
</feature>
<evidence type="ECO:0000256" key="2">
    <source>
        <dbReference type="SAM" id="SignalP"/>
    </source>
</evidence>
<dbReference type="EC" id="3.4.16.4" evidence="4"/>
<dbReference type="SUPFAM" id="SSF55166">
    <property type="entry name" value="Hedgehog/DD-peptidase"/>
    <property type="match status" value="1"/>
</dbReference>
<reference evidence="4 5" key="1">
    <citation type="submission" date="2014-06" db="EMBL/GenBank/DDBJ databases">
        <authorList>
            <person name="Teng J.L."/>
            <person name="Huang Y."/>
            <person name="Tse H."/>
            <person name="Lau S.K."/>
            <person name="Woo P.C."/>
        </authorList>
    </citation>
    <scope>NUCLEOTIDE SEQUENCE [LARGE SCALE GENOMIC DNA]</scope>
    <source>
        <strain evidence="4 5">HKU4</strain>
    </source>
</reference>
<evidence type="ECO:0000313" key="5">
    <source>
        <dbReference type="Proteomes" id="UP000030019"/>
    </source>
</evidence>
<keyword evidence="4" id="KW-0378">Hydrolase</keyword>
<dbReference type="EMBL" id="JPEN01000103">
    <property type="protein sequence ID" value="KGM36442.1"/>
    <property type="molecule type" value="Genomic_DNA"/>
</dbReference>
<feature type="domain" description="D-alanyl-D-alanine carboxypeptidase-like core" evidence="3">
    <location>
        <begin position="113"/>
        <end position="234"/>
    </location>
</feature>
<dbReference type="GO" id="GO:0009002">
    <property type="term" value="F:serine-type D-Ala-D-Ala carboxypeptidase activity"/>
    <property type="evidence" value="ECO:0007669"/>
    <property type="project" value="UniProtKB-EC"/>
</dbReference>
<keyword evidence="4" id="KW-0121">Carboxypeptidase</keyword>
<organism evidence="4 5">
    <name type="scientific">Streptococcus sinensis</name>
    <dbReference type="NCBI Taxonomy" id="176090"/>
    <lineage>
        <taxon>Bacteria</taxon>
        <taxon>Bacillati</taxon>
        <taxon>Bacillota</taxon>
        <taxon>Bacilli</taxon>
        <taxon>Lactobacillales</taxon>
        <taxon>Streptococcaceae</taxon>
        <taxon>Streptococcus</taxon>
    </lineage>
</organism>
<feature type="compositionally biased region" description="Basic and acidic residues" evidence="1">
    <location>
        <begin position="25"/>
        <end position="38"/>
    </location>
</feature>
<dbReference type="CDD" id="cd14852">
    <property type="entry name" value="LD-carboxypeptidase"/>
    <property type="match status" value="1"/>
</dbReference>
<dbReference type="InterPro" id="IPR058193">
    <property type="entry name" value="VanY/YodJ_core_dom"/>
</dbReference>
<keyword evidence="4" id="KW-0645">Protease</keyword>
<proteinExistence type="predicted"/>
<comment type="caution">
    <text evidence="4">The sequence shown here is derived from an EMBL/GenBank/DDBJ whole genome shotgun (WGS) entry which is preliminary data.</text>
</comment>
<keyword evidence="2" id="KW-0732">Signal</keyword>
<dbReference type="Pfam" id="PF02557">
    <property type="entry name" value="VanY"/>
    <property type="match status" value="1"/>
</dbReference>
<dbReference type="InterPro" id="IPR052179">
    <property type="entry name" value="DD-CPase-like"/>
</dbReference>
<dbReference type="GO" id="GO:0006508">
    <property type="term" value="P:proteolysis"/>
    <property type="evidence" value="ECO:0007669"/>
    <property type="project" value="InterPro"/>
</dbReference>